<reference evidence="8" key="1">
    <citation type="submission" date="2020-02" db="EMBL/GenBank/DDBJ databases">
        <title>Genomic and physiological characterization of two novel Nitrospinaceae genera.</title>
        <authorList>
            <person name="Mueller A.J."/>
            <person name="Jung M.-Y."/>
            <person name="Strachan C.R."/>
            <person name="Herbold C.W."/>
            <person name="Kirkegaard R.H."/>
            <person name="Daims H."/>
        </authorList>
    </citation>
    <scope>NUCLEOTIDE SEQUENCE [LARGE SCALE GENOMIC DNA]</scope>
</reference>
<dbReference type="Gene3D" id="1.10.10.10">
    <property type="entry name" value="Winged helix-like DNA-binding domain superfamily/Winged helix DNA-binding domain"/>
    <property type="match status" value="1"/>
</dbReference>
<gene>
    <name evidence="7" type="ORF">G3M78_10980</name>
</gene>
<dbReference type="InterPro" id="IPR001077">
    <property type="entry name" value="COMT_C"/>
</dbReference>
<evidence type="ECO:0000256" key="4">
    <source>
        <dbReference type="PIRSR" id="PIRSR005739-1"/>
    </source>
</evidence>
<dbReference type="Proteomes" id="UP000594464">
    <property type="component" value="Chromosome"/>
</dbReference>
<dbReference type="GO" id="GO:0032259">
    <property type="term" value="P:methylation"/>
    <property type="evidence" value="ECO:0007669"/>
    <property type="project" value="UniProtKB-KW"/>
</dbReference>
<evidence type="ECO:0000259" key="6">
    <source>
        <dbReference type="Pfam" id="PF08100"/>
    </source>
</evidence>
<keyword evidence="2 7" id="KW-0808">Transferase</keyword>
<dbReference type="InterPro" id="IPR016461">
    <property type="entry name" value="COMT-like"/>
</dbReference>
<dbReference type="GO" id="GO:0046983">
    <property type="term" value="F:protein dimerization activity"/>
    <property type="evidence" value="ECO:0007669"/>
    <property type="project" value="InterPro"/>
</dbReference>
<dbReference type="Pfam" id="PF08100">
    <property type="entry name" value="Dimerisation"/>
    <property type="match status" value="1"/>
</dbReference>
<dbReference type="InterPro" id="IPR036388">
    <property type="entry name" value="WH-like_DNA-bd_sf"/>
</dbReference>
<dbReference type="AlphaFoldDB" id="A0A7T0C3T9"/>
<evidence type="ECO:0000256" key="1">
    <source>
        <dbReference type="ARBA" id="ARBA00022603"/>
    </source>
</evidence>
<sequence>MLSFQEIVDKIDQLEEANILVAALQFRIYTQLGKGSMSAATLARRTKTDPDATARLLNALAAMGALKKKGNAFANTSETYKHFSEDSPHYKRGTVMLREDNRREWNGLIELTKKGRKQKDFEGGDDPLFRREFTHAMHERSRLYAPDLVEFVTRKPVGRLLDLGGGPGSYTAALLKKDKAASAVLVDRKATLKQAKLILQSLKVLKRIELLEGDLFEIDFKQCFDSVLFANILHIFSPAENKKLLRKIHESLKPGGRLLIVDLFLKDNQIEPLEAALFSLTMLMATATGKSYSFTETETLLRSIGFGAFKRANLGRGCSVIEAVKKAG</sequence>
<dbReference type="Pfam" id="PF00891">
    <property type="entry name" value="Methyltransf_2"/>
    <property type="match status" value="1"/>
</dbReference>
<name>A0A7T0C3T9_9BACT</name>
<dbReference type="SUPFAM" id="SSF46785">
    <property type="entry name" value="Winged helix' DNA-binding domain"/>
    <property type="match status" value="1"/>
</dbReference>
<evidence type="ECO:0000256" key="3">
    <source>
        <dbReference type="ARBA" id="ARBA00022691"/>
    </source>
</evidence>
<feature type="active site" description="Proton acceptor" evidence="4">
    <location>
        <position position="234"/>
    </location>
</feature>
<protein>
    <submittedName>
        <fullName evidence="7">Methyltransferase domain-containing protein</fullName>
    </submittedName>
</protein>
<dbReference type="InterPro" id="IPR036390">
    <property type="entry name" value="WH_DNA-bd_sf"/>
</dbReference>
<evidence type="ECO:0000259" key="5">
    <source>
        <dbReference type="Pfam" id="PF00891"/>
    </source>
</evidence>
<dbReference type="InterPro" id="IPR029063">
    <property type="entry name" value="SAM-dependent_MTases_sf"/>
</dbReference>
<accession>A0A7T0C3T9</accession>
<feature type="domain" description="O-methyltransferase C-terminal" evidence="5">
    <location>
        <begin position="124"/>
        <end position="306"/>
    </location>
</feature>
<dbReference type="CDD" id="cd02440">
    <property type="entry name" value="AdoMet_MTases"/>
    <property type="match status" value="1"/>
</dbReference>
<evidence type="ECO:0000313" key="8">
    <source>
        <dbReference type="Proteomes" id="UP000594464"/>
    </source>
</evidence>
<dbReference type="EMBL" id="CP048620">
    <property type="protein sequence ID" value="QPJ65887.1"/>
    <property type="molecule type" value="Genomic_DNA"/>
</dbReference>
<dbReference type="SUPFAM" id="SSF53335">
    <property type="entry name" value="S-adenosyl-L-methionine-dependent methyltransferases"/>
    <property type="match status" value="1"/>
</dbReference>
<keyword evidence="3" id="KW-0949">S-adenosyl-L-methionine</keyword>
<feature type="domain" description="O-methyltransferase dimerisation" evidence="6">
    <location>
        <begin position="18"/>
        <end position="76"/>
    </location>
</feature>
<dbReference type="PROSITE" id="PS51683">
    <property type="entry name" value="SAM_OMT_II"/>
    <property type="match status" value="1"/>
</dbReference>
<dbReference type="PANTHER" id="PTHR43712:SF2">
    <property type="entry name" value="O-METHYLTRANSFERASE CICE"/>
    <property type="match status" value="1"/>
</dbReference>
<dbReference type="PANTHER" id="PTHR43712">
    <property type="entry name" value="PUTATIVE (AFU_ORTHOLOGUE AFUA_4G14580)-RELATED"/>
    <property type="match status" value="1"/>
</dbReference>
<organism evidence="7 8">
    <name type="scientific">Candidatus Nitrohelix vancouverensis</name>
    <dbReference type="NCBI Taxonomy" id="2705534"/>
    <lineage>
        <taxon>Bacteria</taxon>
        <taxon>Pseudomonadati</taxon>
        <taxon>Nitrospinota/Tectimicrobiota group</taxon>
        <taxon>Nitrospinota</taxon>
        <taxon>Nitrospinia</taxon>
        <taxon>Nitrospinales</taxon>
        <taxon>Nitrospinaceae</taxon>
        <taxon>Candidatus Nitrohelix</taxon>
    </lineage>
</organism>
<proteinExistence type="predicted"/>
<dbReference type="KEGG" id="nva:G3M78_10980"/>
<evidence type="ECO:0000313" key="7">
    <source>
        <dbReference type="EMBL" id="QPJ65887.1"/>
    </source>
</evidence>
<dbReference type="Gene3D" id="3.40.50.150">
    <property type="entry name" value="Vaccinia Virus protein VP39"/>
    <property type="match status" value="1"/>
</dbReference>
<keyword evidence="1 7" id="KW-0489">Methyltransferase</keyword>
<dbReference type="InterPro" id="IPR012967">
    <property type="entry name" value="COMT_dimerisation"/>
</dbReference>
<dbReference type="PIRSF" id="PIRSF005739">
    <property type="entry name" value="O-mtase"/>
    <property type="match status" value="1"/>
</dbReference>
<dbReference type="GO" id="GO:0008171">
    <property type="term" value="F:O-methyltransferase activity"/>
    <property type="evidence" value="ECO:0007669"/>
    <property type="project" value="InterPro"/>
</dbReference>
<evidence type="ECO:0000256" key="2">
    <source>
        <dbReference type="ARBA" id="ARBA00022679"/>
    </source>
</evidence>